<dbReference type="PROSITE" id="PS50237">
    <property type="entry name" value="HECT"/>
    <property type="match status" value="1"/>
</dbReference>
<sequence length="321" mass="37192">MLFRLDYGGPSREFFFLLSRELFNPYYGFFEYSSNKVYNVQISPMSIFVENHLDWFRFSGRILALALMHRFLIDVFFTRAFYKLLLKKACSIADLEGSDDQFYSSLLWLQTNEVSPNLELTFSVNEEIGGQIMEKDLIPNGSKVVVEESNKMEYINHLIKWRLERGVKRQSNSLLRGFYELIDPNMLSVFDAPELELILSGTVEIDIGDWRRNTEYKGGFNNDHVVIFWFWQAVEKFTNSQRLLLLQFVTGTSSIPCEGFSALRGSHGPKKFTIEKWGNPTSLPRAHTCFNRLDLPAYPSFSVLYKKLSIAIEESSAYGMD</sequence>
<dbReference type="GO" id="GO:0048814">
    <property type="term" value="P:regulation of dendrite morphogenesis"/>
    <property type="evidence" value="ECO:0007669"/>
    <property type="project" value="TreeGrafter"/>
</dbReference>
<feature type="domain" description="HECT" evidence="8">
    <location>
        <begin position="5"/>
        <end position="321"/>
    </location>
</feature>
<dbReference type="PANTHER" id="PTHR11254">
    <property type="entry name" value="HECT DOMAIN UBIQUITIN-PROTEIN LIGASE"/>
    <property type="match status" value="1"/>
</dbReference>
<feature type="active site" description="Glycyl thioester intermediate" evidence="7">
    <location>
        <position position="289"/>
    </location>
</feature>
<evidence type="ECO:0000313" key="10">
    <source>
        <dbReference type="WBParaSite" id="nRc.2.0.1.t47102-RA"/>
    </source>
</evidence>
<dbReference type="Gene3D" id="3.90.1750.10">
    <property type="entry name" value="Hect, E3 ligase catalytic domains"/>
    <property type="match status" value="1"/>
</dbReference>
<organism evidence="9 10">
    <name type="scientific">Romanomermis culicivorax</name>
    <name type="common">Nematode worm</name>
    <dbReference type="NCBI Taxonomy" id="13658"/>
    <lineage>
        <taxon>Eukaryota</taxon>
        <taxon>Metazoa</taxon>
        <taxon>Ecdysozoa</taxon>
        <taxon>Nematoda</taxon>
        <taxon>Enoplea</taxon>
        <taxon>Dorylaimia</taxon>
        <taxon>Mermithida</taxon>
        <taxon>Mermithoidea</taxon>
        <taxon>Mermithidae</taxon>
        <taxon>Romanomermis</taxon>
    </lineage>
</organism>
<dbReference type="SMART" id="SM00119">
    <property type="entry name" value="HECTc"/>
    <property type="match status" value="1"/>
</dbReference>
<dbReference type="GO" id="GO:0005737">
    <property type="term" value="C:cytoplasm"/>
    <property type="evidence" value="ECO:0007669"/>
    <property type="project" value="TreeGrafter"/>
</dbReference>
<dbReference type="WBParaSite" id="nRc.2.0.1.t47102-RA">
    <property type="protein sequence ID" value="nRc.2.0.1.t47102-RA"/>
    <property type="gene ID" value="nRc.2.0.1.g47102"/>
</dbReference>
<protein>
    <recommendedName>
        <fullName evidence="3">HECT-type E3 ubiquitin transferase</fullName>
        <ecNumber evidence="3">2.3.2.26</ecNumber>
    </recommendedName>
</protein>
<dbReference type="FunFam" id="3.30.2160.10:FF:000001">
    <property type="entry name" value="E3 ubiquitin-protein ligase NEDD4-like"/>
    <property type="match status" value="1"/>
</dbReference>
<keyword evidence="4" id="KW-0808">Transferase</keyword>
<evidence type="ECO:0000256" key="1">
    <source>
        <dbReference type="ARBA" id="ARBA00000885"/>
    </source>
</evidence>
<dbReference type="Gene3D" id="3.30.2160.10">
    <property type="entry name" value="Hect, E3 ligase catalytic domain"/>
    <property type="match status" value="1"/>
</dbReference>
<dbReference type="SUPFAM" id="SSF56204">
    <property type="entry name" value="Hect, E3 ligase catalytic domain"/>
    <property type="match status" value="1"/>
</dbReference>
<proteinExistence type="predicted"/>
<dbReference type="InterPro" id="IPR000569">
    <property type="entry name" value="HECT_dom"/>
</dbReference>
<dbReference type="OMA" id="ADHICIT"/>
<evidence type="ECO:0000256" key="5">
    <source>
        <dbReference type="ARBA" id="ARBA00022737"/>
    </source>
</evidence>
<dbReference type="InterPro" id="IPR035983">
    <property type="entry name" value="Hect_E3_ubiquitin_ligase"/>
</dbReference>
<evidence type="ECO:0000313" key="9">
    <source>
        <dbReference type="Proteomes" id="UP000887565"/>
    </source>
</evidence>
<dbReference type="Proteomes" id="UP000887565">
    <property type="component" value="Unplaced"/>
</dbReference>
<dbReference type="CDD" id="cd00078">
    <property type="entry name" value="HECTc"/>
    <property type="match status" value="1"/>
</dbReference>
<accession>A0A915L8F8</accession>
<comment type="catalytic activity">
    <reaction evidence="1">
        <text>S-ubiquitinyl-[E2 ubiquitin-conjugating enzyme]-L-cysteine + [acceptor protein]-L-lysine = [E2 ubiquitin-conjugating enzyme]-L-cysteine + N(6)-ubiquitinyl-[acceptor protein]-L-lysine.</text>
        <dbReference type="EC" id="2.3.2.26"/>
    </reaction>
</comment>
<reference evidence="10" key="1">
    <citation type="submission" date="2022-11" db="UniProtKB">
        <authorList>
            <consortium name="WormBaseParasite"/>
        </authorList>
    </citation>
    <scope>IDENTIFICATION</scope>
</reference>
<dbReference type="AlphaFoldDB" id="A0A915L8F8"/>
<dbReference type="PANTHER" id="PTHR11254:SF320">
    <property type="entry name" value="HECT-TYPE E3 UBIQUITIN TRANSFERASE"/>
    <property type="match status" value="1"/>
</dbReference>
<dbReference type="GO" id="GO:0006511">
    <property type="term" value="P:ubiquitin-dependent protein catabolic process"/>
    <property type="evidence" value="ECO:0007669"/>
    <property type="project" value="TreeGrafter"/>
</dbReference>
<dbReference type="InterPro" id="IPR050409">
    <property type="entry name" value="E3_ubiq-protein_ligase"/>
</dbReference>
<dbReference type="Gene3D" id="3.30.2410.10">
    <property type="entry name" value="Hect, E3 ligase catalytic domain"/>
    <property type="match status" value="1"/>
</dbReference>
<evidence type="ECO:0000259" key="8">
    <source>
        <dbReference type="PROSITE" id="PS50237"/>
    </source>
</evidence>
<dbReference type="FunFam" id="3.30.2410.10:FF:000002">
    <property type="entry name" value="E3 ubiquitin-protein ligase HECW2"/>
    <property type="match status" value="1"/>
</dbReference>
<evidence type="ECO:0000256" key="3">
    <source>
        <dbReference type="ARBA" id="ARBA00012485"/>
    </source>
</evidence>
<keyword evidence="9" id="KW-1185">Reference proteome</keyword>
<name>A0A915L8F8_ROMCU</name>
<dbReference type="GO" id="GO:0016567">
    <property type="term" value="P:protein ubiquitination"/>
    <property type="evidence" value="ECO:0007669"/>
    <property type="project" value="TreeGrafter"/>
</dbReference>
<evidence type="ECO:0000256" key="6">
    <source>
        <dbReference type="ARBA" id="ARBA00022786"/>
    </source>
</evidence>
<evidence type="ECO:0000256" key="4">
    <source>
        <dbReference type="ARBA" id="ARBA00022679"/>
    </source>
</evidence>
<keyword evidence="5" id="KW-0677">Repeat</keyword>
<dbReference type="EC" id="2.3.2.26" evidence="3"/>
<evidence type="ECO:0000256" key="2">
    <source>
        <dbReference type="ARBA" id="ARBA00004906"/>
    </source>
</evidence>
<evidence type="ECO:0000256" key="7">
    <source>
        <dbReference type="PROSITE-ProRule" id="PRU00104"/>
    </source>
</evidence>
<dbReference type="Pfam" id="PF00632">
    <property type="entry name" value="HECT"/>
    <property type="match status" value="1"/>
</dbReference>
<comment type="pathway">
    <text evidence="2">Protein modification; protein ubiquitination.</text>
</comment>
<keyword evidence="6 7" id="KW-0833">Ubl conjugation pathway</keyword>
<dbReference type="GO" id="GO:0061630">
    <property type="term" value="F:ubiquitin protein ligase activity"/>
    <property type="evidence" value="ECO:0007669"/>
    <property type="project" value="UniProtKB-EC"/>
</dbReference>